<protein>
    <submittedName>
        <fullName evidence="1">Uncharacterized protein</fullName>
    </submittedName>
</protein>
<organism evidence="1 2">
    <name type="scientific">Vibrio parahaemolyticus</name>
    <dbReference type="NCBI Taxonomy" id="670"/>
    <lineage>
        <taxon>Bacteria</taxon>
        <taxon>Pseudomonadati</taxon>
        <taxon>Pseudomonadota</taxon>
        <taxon>Gammaproteobacteria</taxon>
        <taxon>Vibrionales</taxon>
        <taxon>Vibrionaceae</taxon>
        <taxon>Vibrio</taxon>
    </lineage>
</organism>
<dbReference type="EMBL" id="CP114194">
    <property type="protein sequence ID" value="WAT88939.1"/>
    <property type="molecule type" value="Genomic_DNA"/>
</dbReference>
<reference evidence="1" key="1">
    <citation type="submission" date="2022-12" db="EMBL/GenBank/DDBJ databases">
        <title>Vibrio parahaemolyticus become highly virulent by producing novel Tc toxins.</title>
        <authorList>
            <person name="Yang F."/>
            <person name="You Y."/>
            <person name="Lai Q."/>
            <person name="Xu L."/>
            <person name="Li F."/>
        </authorList>
    </citation>
    <scope>NUCLEOTIDE SEQUENCE</scope>
    <source>
        <strain evidence="1">Vp-HL-202005</strain>
    </source>
</reference>
<name>A0AA47JDZ6_VIBPH</name>
<evidence type="ECO:0000313" key="1">
    <source>
        <dbReference type="EMBL" id="WAT88939.1"/>
    </source>
</evidence>
<sequence>MAFYCIDSETGEKVHVNDWVLQRNRTGSPLCGVCKSVYFISADKTPKQSTHFSHPRGTKCPTIKTSRVPYEDLVDIPKDPVLGEAIKKQTFKDIHRIFNKCCELCENLNFPEFREMFNVAARYQIWDYVGVQVEHIPYILLTCSELFQVRNPYRKSSFYFVFSPINGIENLWINSVDSSVDIYEVDYSTGDVTPHLITYDLELYSEESKLNPYTVEHIKTVLGQDS</sequence>
<gene>
    <name evidence="1" type="ORF">O1Q84_09615</name>
</gene>
<dbReference type="AlphaFoldDB" id="A0AA47JDZ6"/>
<dbReference type="RefSeq" id="WP_045595052.1">
    <property type="nucleotide sequence ID" value="NZ_CP114194.1"/>
</dbReference>
<evidence type="ECO:0000313" key="2">
    <source>
        <dbReference type="Proteomes" id="UP001156560"/>
    </source>
</evidence>
<accession>A0AA47JDZ6</accession>
<proteinExistence type="predicted"/>
<dbReference type="Proteomes" id="UP001156560">
    <property type="component" value="Chromosome 1"/>
</dbReference>